<name>A0A9X0D1W6_9CNID</name>
<dbReference type="EMBL" id="MU825988">
    <property type="protein sequence ID" value="KAJ7381839.1"/>
    <property type="molecule type" value="Genomic_DNA"/>
</dbReference>
<organism evidence="2 3">
    <name type="scientific">Desmophyllum pertusum</name>
    <dbReference type="NCBI Taxonomy" id="174260"/>
    <lineage>
        <taxon>Eukaryota</taxon>
        <taxon>Metazoa</taxon>
        <taxon>Cnidaria</taxon>
        <taxon>Anthozoa</taxon>
        <taxon>Hexacorallia</taxon>
        <taxon>Scleractinia</taxon>
        <taxon>Caryophylliina</taxon>
        <taxon>Caryophylliidae</taxon>
        <taxon>Desmophyllum</taxon>
    </lineage>
</organism>
<gene>
    <name evidence="2" type="ORF">OS493_038724</name>
</gene>
<protein>
    <submittedName>
        <fullName evidence="2">Uncharacterized protein</fullName>
    </submittedName>
</protein>
<comment type="caution">
    <text evidence="2">The sequence shown here is derived from an EMBL/GenBank/DDBJ whole genome shotgun (WGS) entry which is preliminary data.</text>
</comment>
<sequence>MEASNEDEKCVEKAKEELSKLEQLLSQKNKDAPHDPFIFNEDSDTFWKEQGHEEEKQEKQIPHQGGKSNKKVQEKTDSLNVIRDLEETCCREECVKELSVKSVITKREFFWSKGPKERNEFVVNTIESIQSNESGNRFKGRRPAEKRHFVDGSQVCVKAWCKVYGIAPSWFV</sequence>
<evidence type="ECO:0000313" key="2">
    <source>
        <dbReference type="EMBL" id="KAJ7381839.1"/>
    </source>
</evidence>
<evidence type="ECO:0000313" key="3">
    <source>
        <dbReference type="Proteomes" id="UP001163046"/>
    </source>
</evidence>
<dbReference type="AlphaFoldDB" id="A0A9X0D1W6"/>
<reference evidence="2" key="1">
    <citation type="submission" date="2023-01" db="EMBL/GenBank/DDBJ databases">
        <title>Genome assembly of the deep-sea coral Lophelia pertusa.</title>
        <authorList>
            <person name="Herrera S."/>
            <person name="Cordes E."/>
        </authorList>
    </citation>
    <scope>NUCLEOTIDE SEQUENCE</scope>
    <source>
        <strain evidence="2">USNM1676648</strain>
        <tissue evidence="2">Polyp</tissue>
    </source>
</reference>
<proteinExistence type="predicted"/>
<feature type="compositionally biased region" description="Basic and acidic residues" evidence="1">
    <location>
        <begin position="45"/>
        <end position="61"/>
    </location>
</feature>
<accession>A0A9X0D1W6</accession>
<evidence type="ECO:0000256" key="1">
    <source>
        <dbReference type="SAM" id="MobiDB-lite"/>
    </source>
</evidence>
<keyword evidence="3" id="KW-1185">Reference proteome</keyword>
<feature type="region of interest" description="Disordered" evidence="1">
    <location>
        <begin position="22"/>
        <end position="77"/>
    </location>
</feature>
<dbReference type="Proteomes" id="UP001163046">
    <property type="component" value="Unassembled WGS sequence"/>
</dbReference>